<dbReference type="AlphaFoldDB" id="A0A420EQJ7"/>
<protein>
    <recommendedName>
        <fullName evidence="3">DUF1269 domain-containing protein</fullName>
    </recommendedName>
</protein>
<evidence type="ECO:0008006" key="3">
    <source>
        <dbReference type="Google" id="ProtNLM"/>
    </source>
</evidence>
<name>A0A420EQJ7_9ACTN</name>
<dbReference type="EMBL" id="RAQQ01000041">
    <property type="protein sequence ID" value="RKF22930.1"/>
    <property type="molecule type" value="Genomic_DNA"/>
</dbReference>
<comment type="caution">
    <text evidence="1">The sequence shown here is derived from an EMBL/GenBank/DDBJ whole genome shotgun (WGS) entry which is preliminary data.</text>
</comment>
<dbReference type="Proteomes" id="UP000285744">
    <property type="component" value="Unassembled WGS sequence"/>
</dbReference>
<evidence type="ECO:0000313" key="1">
    <source>
        <dbReference type="EMBL" id="RKF22930.1"/>
    </source>
</evidence>
<organism evidence="1 2">
    <name type="scientific">Micromonospora globbae</name>
    <dbReference type="NCBI Taxonomy" id="1894969"/>
    <lineage>
        <taxon>Bacteria</taxon>
        <taxon>Bacillati</taxon>
        <taxon>Actinomycetota</taxon>
        <taxon>Actinomycetes</taxon>
        <taxon>Micromonosporales</taxon>
        <taxon>Micromonosporaceae</taxon>
        <taxon>Micromonospora</taxon>
    </lineage>
</organism>
<reference evidence="1 2" key="1">
    <citation type="journal article" date="2018" name="Int. J. Syst. Evol. Microbiol.">
        <title>Micromonospora globbae sp. nov., an endophytic actinomycete isolated from roots of Globba winitii C. H. Wright.</title>
        <authorList>
            <person name="Kuncharoen N."/>
            <person name="Pittayakhajonwut P."/>
            <person name="Tanasupawat S."/>
        </authorList>
    </citation>
    <scope>NUCLEOTIDE SEQUENCE [LARGE SCALE GENOMIC DNA]</scope>
    <source>
        <strain evidence="1 2">WPS1-2</strain>
    </source>
</reference>
<proteinExistence type="predicted"/>
<evidence type="ECO:0000313" key="2">
    <source>
        <dbReference type="Proteomes" id="UP000285744"/>
    </source>
</evidence>
<gene>
    <name evidence="1" type="ORF">D7I43_30725</name>
</gene>
<accession>A0A420EQJ7</accession>
<sequence length="158" mass="17279">MIGPVQMLMIGFKSDQIPPEVRKELKDLLANDQIRVLDVLTILKHRNRTIEQQPSPDLLPLNSTHSGDLLGRLLRESGSSAVMGESTSGGRGYLFKGDDIPQLRDSMPAGTGAVVLLLEHSWAKPLRDAVVSSGAFPVRDAWVGRTALQQLDLIDSTR</sequence>